<evidence type="ECO:0000313" key="3">
    <source>
        <dbReference type="Proteomes" id="UP000307702"/>
    </source>
</evidence>
<comment type="caution">
    <text evidence="2">The sequence shown here is derived from an EMBL/GenBank/DDBJ whole genome shotgun (WGS) entry which is preliminary data.</text>
</comment>
<accession>A0A8H2PKQ5</accession>
<dbReference type="Proteomes" id="UP000307702">
    <property type="component" value="Unassembled WGS sequence"/>
</dbReference>
<proteinExistence type="predicted"/>
<feature type="domain" description="HVO-1752 TRASH" evidence="1">
    <location>
        <begin position="47"/>
        <end position="87"/>
    </location>
</feature>
<dbReference type="RefSeq" id="WP_138624288.1">
    <property type="nucleotide sequence ID" value="NZ_SZVP01000018.1"/>
</dbReference>
<dbReference type="Pfam" id="PF24273">
    <property type="entry name" value="TRASH_HVO_1752_C"/>
    <property type="match status" value="1"/>
</dbReference>
<dbReference type="EMBL" id="SZVP01000018">
    <property type="protein sequence ID" value="TMM42401.1"/>
    <property type="molecule type" value="Genomic_DNA"/>
</dbReference>
<organism evidence="2 3">
    <name type="scientific">Colwellia ponticola</name>
    <dbReference type="NCBI Taxonomy" id="2304625"/>
    <lineage>
        <taxon>Bacteria</taxon>
        <taxon>Pseudomonadati</taxon>
        <taxon>Pseudomonadota</taxon>
        <taxon>Gammaproteobacteria</taxon>
        <taxon>Alteromonadales</taxon>
        <taxon>Colwelliaceae</taxon>
        <taxon>Colwellia</taxon>
    </lineage>
</organism>
<name>A0A8H2PKQ5_9GAMM</name>
<dbReference type="AlphaFoldDB" id="A0A8H2PKQ5"/>
<sequence length="102" mass="11624">MEGLLSLLFYAIFFYFLMRFGCGSHMVHGHHSEADKKSNDAVFMDPVCGKVVADNEGYGELVDGKLFRFCSKSCLDEFDHNIEQLSQKPNKFAVKKEHKNEA</sequence>
<reference evidence="2 3" key="1">
    <citation type="submission" date="2019-05" db="EMBL/GenBank/DDBJ databases">
        <title>Colwellia ponticola sp. nov., isolated from seawater.</title>
        <authorList>
            <person name="Yoon J.-H."/>
        </authorList>
    </citation>
    <scope>NUCLEOTIDE SEQUENCE [LARGE SCALE GENOMIC DNA]</scope>
    <source>
        <strain evidence="2 3">OISW-25</strain>
    </source>
</reference>
<keyword evidence="3" id="KW-1185">Reference proteome</keyword>
<dbReference type="OrthoDB" id="9809270at2"/>
<protein>
    <submittedName>
        <fullName evidence="2">YHS domain-containing protein</fullName>
    </submittedName>
</protein>
<evidence type="ECO:0000259" key="1">
    <source>
        <dbReference type="Pfam" id="PF24273"/>
    </source>
</evidence>
<evidence type="ECO:0000313" key="2">
    <source>
        <dbReference type="EMBL" id="TMM42401.1"/>
    </source>
</evidence>
<gene>
    <name evidence="2" type="ORF">FCS21_14610</name>
</gene>
<dbReference type="InterPro" id="IPR056526">
    <property type="entry name" value="TRASH_HVO_1752"/>
</dbReference>